<keyword evidence="4" id="KW-1185">Reference proteome</keyword>
<accession>A0A072UZP0</accession>
<dbReference type="STRING" id="3880.A0A072UZP0"/>
<dbReference type="HOGENOM" id="CLU_044915_0_1_1"/>
<evidence type="ECO:0000313" key="4">
    <source>
        <dbReference type="Proteomes" id="UP000002051"/>
    </source>
</evidence>
<dbReference type="Pfam" id="PF00646">
    <property type="entry name" value="F-box"/>
    <property type="match status" value="1"/>
</dbReference>
<evidence type="ECO:0000313" key="3">
    <source>
        <dbReference type="EnsemblPlants" id="KEH34608"/>
    </source>
</evidence>
<dbReference type="Proteomes" id="UP000002051">
    <property type="component" value="Chromosome 3"/>
</dbReference>
<evidence type="ECO:0000259" key="1">
    <source>
        <dbReference type="Pfam" id="PF00646"/>
    </source>
</evidence>
<dbReference type="EMBL" id="CM001219">
    <property type="protein sequence ID" value="KEH34608.1"/>
    <property type="molecule type" value="Genomic_DNA"/>
</dbReference>
<feature type="domain" description="F-box" evidence="1">
    <location>
        <begin position="19"/>
        <end position="42"/>
    </location>
</feature>
<dbReference type="InterPro" id="IPR032675">
    <property type="entry name" value="LRR_dom_sf"/>
</dbReference>
<organism evidence="2 4">
    <name type="scientific">Medicago truncatula</name>
    <name type="common">Barrel medic</name>
    <name type="synonym">Medicago tribuloides</name>
    <dbReference type="NCBI Taxonomy" id="3880"/>
    <lineage>
        <taxon>Eukaryota</taxon>
        <taxon>Viridiplantae</taxon>
        <taxon>Streptophyta</taxon>
        <taxon>Embryophyta</taxon>
        <taxon>Tracheophyta</taxon>
        <taxon>Spermatophyta</taxon>
        <taxon>Magnoliopsida</taxon>
        <taxon>eudicotyledons</taxon>
        <taxon>Gunneridae</taxon>
        <taxon>Pentapetalae</taxon>
        <taxon>rosids</taxon>
        <taxon>fabids</taxon>
        <taxon>Fabales</taxon>
        <taxon>Fabaceae</taxon>
        <taxon>Papilionoideae</taxon>
        <taxon>50 kb inversion clade</taxon>
        <taxon>NPAAA clade</taxon>
        <taxon>Hologalegina</taxon>
        <taxon>IRL clade</taxon>
        <taxon>Trifolieae</taxon>
        <taxon>Medicago</taxon>
    </lineage>
</organism>
<dbReference type="AlphaFoldDB" id="A0A072UZP0"/>
<proteinExistence type="predicted"/>
<gene>
    <name evidence="2" type="ordered locus">MTR_3g065790</name>
</gene>
<dbReference type="Gene3D" id="3.80.10.10">
    <property type="entry name" value="Ribonuclease Inhibitor"/>
    <property type="match status" value="1"/>
</dbReference>
<dbReference type="GO" id="GO:1905761">
    <property type="term" value="F:SCF ubiquitin ligase complex binding"/>
    <property type="evidence" value="ECO:0000318"/>
    <property type="project" value="GO_Central"/>
</dbReference>
<reference evidence="2 4" key="2">
    <citation type="journal article" date="2014" name="BMC Genomics">
        <title>An improved genome release (version Mt4.0) for the model legume Medicago truncatula.</title>
        <authorList>
            <person name="Tang H."/>
            <person name="Krishnakumar V."/>
            <person name="Bidwell S."/>
            <person name="Rosen B."/>
            <person name="Chan A."/>
            <person name="Zhou S."/>
            <person name="Gentzbittel L."/>
            <person name="Childs K.L."/>
            <person name="Yandell M."/>
            <person name="Gundlach H."/>
            <person name="Mayer K.F."/>
            <person name="Schwartz D.C."/>
            <person name="Town C.D."/>
        </authorList>
    </citation>
    <scope>GENOME REANNOTATION</scope>
    <source>
        <strain evidence="2">A17</strain>
        <strain evidence="3 4">cv. Jemalong A17</strain>
    </source>
</reference>
<dbReference type="PANTHER" id="PTHR38926">
    <property type="entry name" value="F-BOX DOMAIN CONTAINING PROTEIN, EXPRESSED"/>
    <property type="match status" value="1"/>
</dbReference>
<reference evidence="3" key="3">
    <citation type="submission" date="2015-04" db="UniProtKB">
        <authorList>
            <consortium name="EnsemblPlants"/>
        </authorList>
    </citation>
    <scope>IDENTIFICATION</scope>
    <source>
        <strain evidence="3">cv. Jemalong A17</strain>
    </source>
</reference>
<dbReference type="EnsemblPlants" id="KEH34608">
    <property type="protein sequence ID" value="KEH34608"/>
    <property type="gene ID" value="MTR_3g065790"/>
</dbReference>
<name>A0A072UZP0_MEDTR</name>
<reference evidence="2 4" key="1">
    <citation type="journal article" date="2011" name="Nature">
        <title>The Medicago genome provides insight into the evolution of rhizobial symbioses.</title>
        <authorList>
            <person name="Young N.D."/>
            <person name="Debelle F."/>
            <person name="Oldroyd G.E."/>
            <person name="Geurts R."/>
            <person name="Cannon S.B."/>
            <person name="Udvardi M.K."/>
            <person name="Benedito V.A."/>
            <person name="Mayer K.F."/>
            <person name="Gouzy J."/>
            <person name="Schoof H."/>
            <person name="Van de Peer Y."/>
            <person name="Proost S."/>
            <person name="Cook D.R."/>
            <person name="Meyers B.C."/>
            <person name="Spannagl M."/>
            <person name="Cheung F."/>
            <person name="De Mita S."/>
            <person name="Krishnakumar V."/>
            <person name="Gundlach H."/>
            <person name="Zhou S."/>
            <person name="Mudge J."/>
            <person name="Bharti A.K."/>
            <person name="Murray J.D."/>
            <person name="Naoumkina M.A."/>
            <person name="Rosen B."/>
            <person name="Silverstein K.A."/>
            <person name="Tang H."/>
            <person name="Rombauts S."/>
            <person name="Zhao P.X."/>
            <person name="Zhou P."/>
            <person name="Barbe V."/>
            <person name="Bardou P."/>
            <person name="Bechner M."/>
            <person name="Bellec A."/>
            <person name="Berger A."/>
            <person name="Berges H."/>
            <person name="Bidwell S."/>
            <person name="Bisseling T."/>
            <person name="Choisne N."/>
            <person name="Couloux A."/>
            <person name="Denny R."/>
            <person name="Deshpande S."/>
            <person name="Dai X."/>
            <person name="Doyle J.J."/>
            <person name="Dudez A.M."/>
            <person name="Farmer A.D."/>
            <person name="Fouteau S."/>
            <person name="Franken C."/>
            <person name="Gibelin C."/>
            <person name="Gish J."/>
            <person name="Goldstein S."/>
            <person name="Gonzalez A.J."/>
            <person name="Green P.J."/>
            <person name="Hallab A."/>
            <person name="Hartog M."/>
            <person name="Hua A."/>
            <person name="Humphray S.J."/>
            <person name="Jeong D.H."/>
            <person name="Jing Y."/>
            <person name="Jocker A."/>
            <person name="Kenton S.M."/>
            <person name="Kim D.J."/>
            <person name="Klee K."/>
            <person name="Lai H."/>
            <person name="Lang C."/>
            <person name="Lin S."/>
            <person name="Macmil S.L."/>
            <person name="Magdelenat G."/>
            <person name="Matthews L."/>
            <person name="McCorrison J."/>
            <person name="Monaghan E.L."/>
            <person name="Mun J.H."/>
            <person name="Najar F.Z."/>
            <person name="Nicholson C."/>
            <person name="Noirot C."/>
            <person name="O'Bleness M."/>
            <person name="Paule C.R."/>
            <person name="Poulain J."/>
            <person name="Prion F."/>
            <person name="Qin B."/>
            <person name="Qu C."/>
            <person name="Retzel E.F."/>
            <person name="Riddle C."/>
            <person name="Sallet E."/>
            <person name="Samain S."/>
            <person name="Samson N."/>
            <person name="Sanders I."/>
            <person name="Saurat O."/>
            <person name="Scarpelli C."/>
            <person name="Schiex T."/>
            <person name="Segurens B."/>
            <person name="Severin A.J."/>
            <person name="Sherrier D.J."/>
            <person name="Shi R."/>
            <person name="Sims S."/>
            <person name="Singer S.R."/>
            <person name="Sinharoy S."/>
            <person name="Sterck L."/>
            <person name="Viollet A."/>
            <person name="Wang B.B."/>
            <person name="Wang K."/>
            <person name="Wang M."/>
            <person name="Wang X."/>
            <person name="Warfsmann J."/>
            <person name="Weissenbach J."/>
            <person name="White D.D."/>
            <person name="White J.D."/>
            <person name="Wiley G.B."/>
            <person name="Wincker P."/>
            <person name="Xing Y."/>
            <person name="Yang L."/>
            <person name="Yao Z."/>
            <person name="Ying F."/>
            <person name="Zhai J."/>
            <person name="Zhou L."/>
            <person name="Zuber A."/>
            <person name="Denarie J."/>
            <person name="Dixon R.A."/>
            <person name="May G.D."/>
            <person name="Schwartz D.C."/>
            <person name="Rogers J."/>
            <person name="Quetier F."/>
            <person name="Town C.D."/>
            <person name="Roe B.A."/>
        </authorList>
    </citation>
    <scope>NUCLEOTIDE SEQUENCE [LARGE SCALE GENOMIC DNA]</scope>
    <source>
        <strain evidence="2">A17</strain>
        <strain evidence="3 4">cv. Jemalong A17</strain>
    </source>
</reference>
<dbReference type="SUPFAM" id="SSF52047">
    <property type="entry name" value="RNI-like"/>
    <property type="match status" value="1"/>
</dbReference>
<dbReference type="PANTHER" id="PTHR38926:SF2">
    <property type="entry name" value="F-BOX_LRR-REPEAT PROTEIN 21-RELATED"/>
    <property type="match status" value="1"/>
</dbReference>
<dbReference type="InterPro" id="IPR001810">
    <property type="entry name" value="F-box_dom"/>
</dbReference>
<sequence length="176" mass="19890">MKLSCTKKAKGESTTKPNWLELPIDLMKNILQRLDTVEIVTSAQSREFVKRFSLLEELSCSNSLSQDCLEVIGRSCPLLKSLNLENLFFIRRINAGLENSYDEDDKAFVIAKTMSGLCHLKLNGFFSNCGGLVAILDGCPLLESLNLRGYRCSKFSPGLEKRFREKIKDLQLSNYL</sequence>
<protein>
    <submittedName>
        <fullName evidence="2">F-box/LRR protein</fullName>
    </submittedName>
</protein>
<evidence type="ECO:0000313" key="2">
    <source>
        <dbReference type="EMBL" id="KEH34608.1"/>
    </source>
</evidence>